<sequence length="625" mass="65847">MHFFTLLGGVLLAVTQAFAQSIPFVIDGPLESVSAKDASFNTGGSVTVAGMAITIPANLLVQFPAAFVPYKAFAADYAANAGSYAGWEVSVEGNYVNGVPIAGTFFISQLIGGAGAGVVESVNIDGTMKIANGGPTLRINTPGGVYAKAYTNRPFLTVDEENPSIASFSGFPMCIPRSANDPDCPSTNRAANGDRVYTPKDTSVMAPFIPGDYVTWAGIKNGPEILVYGIVAENVQPLTTADNGDPVYVRVEDVIIAINDATTNTEFGTTRFTGYLSDSTASISVYRLDVDPCTGEETEVQIAAGTLKAGDVRNKFDIRFRDLTTKTLGAREYRIKASKGQKTVAKGIEAGQYVAPISEVIWPEVNVPGSVWPENAFQLFGHLKDGFVFDNKQWGQLNPWPGLNAPTPAKICTGDELNNVPAPGPNGALPVADAGTNILAQQFGSITTLTGANTNAALTDAQVTFAWTGPVGITITGADKAQASFLNPWGTTAVTRTFTLKICLVSDATKCSTDTVDVVTDKTQETIKITSYQFVNKNGGTITVTAESNNVLPANPNGANLQLTFGTTTAAMVQAGPNSGVYTFSRSGVGKQPASISVKSRHNPTAVTATALLRRGLRSIRFMRN</sequence>
<organism evidence="2 3">
    <name type="scientific">Lentithecium fluviatile CBS 122367</name>
    <dbReference type="NCBI Taxonomy" id="1168545"/>
    <lineage>
        <taxon>Eukaryota</taxon>
        <taxon>Fungi</taxon>
        <taxon>Dikarya</taxon>
        <taxon>Ascomycota</taxon>
        <taxon>Pezizomycotina</taxon>
        <taxon>Dothideomycetes</taxon>
        <taxon>Pleosporomycetidae</taxon>
        <taxon>Pleosporales</taxon>
        <taxon>Massarineae</taxon>
        <taxon>Lentitheciaceae</taxon>
        <taxon>Lentithecium</taxon>
    </lineage>
</organism>
<dbReference type="Proteomes" id="UP000799291">
    <property type="component" value="Unassembled WGS sequence"/>
</dbReference>
<reference evidence="2" key="1">
    <citation type="journal article" date="2020" name="Stud. Mycol.">
        <title>101 Dothideomycetes genomes: a test case for predicting lifestyles and emergence of pathogens.</title>
        <authorList>
            <person name="Haridas S."/>
            <person name="Albert R."/>
            <person name="Binder M."/>
            <person name="Bloem J."/>
            <person name="Labutti K."/>
            <person name="Salamov A."/>
            <person name="Andreopoulos B."/>
            <person name="Baker S."/>
            <person name="Barry K."/>
            <person name="Bills G."/>
            <person name="Bluhm B."/>
            <person name="Cannon C."/>
            <person name="Castanera R."/>
            <person name="Culley D."/>
            <person name="Daum C."/>
            <person name="Ezra D."/>
            <person name="Gonzalez J."/>
            <person name="Henrissat B."/>
            <person name="Kuo A."/>
            <person name="Liang C."/>
            <person name="Lipzen A."/>
            <person name="Lutzoni F."/>
            <person name="Magnuson J."/>
            <person name="Mondo S."/>
            <person name="Nolan M."/>
            <person name="Ohm R."/>
            <person name="Pangilinan J."/>
            <person name="Park H.-J."/>
            <person name="Ramirez L."/>
            <person name="Alfaro M."/>
            <person name="Sun H."/>
            <person name="Tritt A."/>
            <person name="Yoshinaga Y."/>
            <person name="Zwiers L.-H."/>
            <person name="Turgeon B."/>
            <person name="Goodwin S."/>
            <person name="Spatafora J."/>
            <person name="Crous P."/>
            <person name="Grigoriev I."/>
        </authorList>
    </citation>
    <scope>NUCLEOTIDE SEQUENCE</scope>
    <source>
        <strain evidence="2">CBS 122367</strain>
    </source>
</reference>
<evidence type="ECO:0000256" key="1">
    <source>
        <dbReference type="SAM" id="SignalP"/>
    </source>
</evidence>
<evidence type="ECO:0000313" key="2">
    <source>
        <dbReference type="EMBL" id="KAF2675774.1"/>
    </source>
</evidence>
<dbReference type="AlphaFoldDB" id="A0A6G1IC30"/>
<evidence type="ECO:0000313" key="3">
    <source>
        <dbReference type="Proteomes" id="UP000799291"/>
    </source>
</evidence>
<feature type="chain" id="PRO_5026265797" evidence="1">
    <location>
        <begin position="20"/>
        <end position="625"/>
    </location>
</feature>
<feature type="signal peptide" evidence="1">
    <location>
        <begin position="1"/>
        <end position="19"/>
    </location>
</feature>
<accession>A0A6G1IC30</accession>
<dbReference type="OrthoDB" id="2129641at2759"/>
<keyword evidence="1" id="KW-0732">Signal</keyword>
<gene>
    <name evidence="2" type="ORF">K458DRAFT_380982</name>
</gene>
<proteinExistence type="predicted"/>
<dbReference type="EMBL" id="MU005648">
    <property type="protein sequence ID" value="KAF2675774.1"/>
    <property type="molecule type" value="Genomic_DNA"/>
</dbReference>
<keyword evidence="3" id="KW-1185">Reference proteome</keyword>
<protein>
    <submittedName>
        <fullName evidence="2">Uncharacterized protein</fullName>
    </submittedName>
</protein>
<name>A0A6G1IC30_9PLEO</name>